<dbReference type="InterPro" id="IPR007341">
    <property type="entry name" value="Transgly_assoc"/>
</dbReference>
<evidence type="ECO:0000313" key="8">
    <source>
        <dbReference type="EMBL" id="MBB4946218.1"/>
    </source>
</evidence>
<proteinExistence type="inferred from homology"/>
<protein>
    <submittedName>
        <fullName evidence="8">Putative membrane protein YeaQ/YmgE (Transglycosylase-associated protein family)</fullName>
    </submittedName>
</protein>
<dbReference type="PANTHER" id="PTHR33884:SF3">
    <property type="entry name" value="UPF0410 PROTEIN YMGE"/>
    <property type="match status" value="1"/>
</dbReference>
<evidence type="ECO:0000256" key="7">
    <source>
        <dbReference type="SAM" id="Phobius"/>
    </source>
</evidence>
<evidence type="ECO:0000256" key="4">
    <source>
        <dbReference type="ARBA" id="ARBA00022692"/>
    </source>
</evidence>
<sequence length="88" mass="9488">MWSIISALIEGLILGGIARLVIPGKQDIPIWLTMVLGMAGALLGNLVAHLFGVADTRGFDWWRHAFQLGAAVLLIVVVTPVWGSRKQA</sequence>
<keyword evidence="9" id="KW-1185">Reference proteome</keyword>
<dbReference type="Pfam" id="PF04226">
    <property type="entry name" value="Transgly_assoc"/>
    <property type="match status" value="1"/>
</dbReference>
<dbReference type="PANTHER" id="PTHR33884">
    <property type="entry name" value="UPF0410 PROTEIN YMGE"/>
    <property type="match status" value="1"/>
</dbReference>
<name>A0A7W7S988_9ACTN</name>
<keyword evidence="3" id="KW-1003">Cell membrane</keyword>
<comment type="similarity">
    <text evidence="2">Belongs to the UPF0410 family.</text>
</comment>
<comment type="caution">
    <text evidence="8">The sequence shown here is derived from an EMBL/GenBank/DDBJ whole genome shotgun (WGS) entry which is preliminary data.</text>
</comment>
<gene>
    <name evidence="8" type="ORF">F4556_001753</name>
</gene>
<evidence type="ECO:0000256" key="5">
    <source>
        <dbReference type="ARBA" id="ARBA00022989"/>
    </source>
</evidence>
<reference evidence="8 9" key="1">
    <citation type="submission" date="2020-08" db="EMBL/GenBank/DDBJ databases">
        <title>Sequencing the genomes of 1000 actinobacteria strains.</title>
        <authorList>
            <person name="Klenk H.-P."/>
        </authorList>
    </citation>
    <scope>NUCLEOTIDE SEQUENCE [LARGE SCALE GENOMIC DNA]</scope>
    <source>
        <strain evidence="8 9">DSM 44786</strain>
    </source>
</reference>
<dbReference type="RefSeq" id="WP_184913101.1">
    <property type="nucleotide sequence ID" value="NZ_JACHJR010000001.1"/>
</dbReference>
<evidence type="ECO:0000256" key="1">
    <source>
        <dbReference type="ARBA" id="ARBA00004651"/>
    </source>
</evidence>
<accession>A0A7W7S988</accession>
<feature type="transmembrane region" description="Helical" evidence="7">
    <location>
        <begin position="30"/>
        <end position="53"/>
    </location>
</feature>
<keyword evidence="4 7" id="KW-0812">Transmembrane</keyword>
<evidence type="ECO:0000256" key="3">
    <source>
        <dbReference type="ARBA" id="ARBA00022475"/>
    </source>
</evidence>
<evidence type="ECO:0000256" key="2">
    <source>
        <dbReference type="ARBA" id="ARBA00011006"/>
    </source>
</evidence>
<keyword evidence="5 7" id="KW-1133">Transmembrane helix</keyword>
<dbReference type="Proteomes" id="UP000573327">
    <property type="component" value="Unassembled WGS sequence"/>
</dbReference>
<comment type="subcellular location">
    <subcellularLocation>
        <location evidence="1">Cell membrane</location>
        <topology evidence="1">Multi-pass membrane protein</topology>
    </subcellularLocation>
</comment>
<keyword evidence="6 7" id="KW-0472">Membrane</keyword>
<dbReference type="AlphaFoldDB" id="A0A7W7S988"/>
<evidence type="ECO:0000313" key="9">
    <source>
        <dbReference type="Proteomes" id="UP000573327"/>
    </source>
</evidence>
<feature type="transmembrane region" description="Helical" evidence="7">
    <location>
        <begin position="65"/>
        <end position="83"/>
    </location>
</feature>
<dbReference type="EMBL" id="JACHJR010000001">
    <property type="protein sequence ID" value="MBB4946218.1"/>
    <property type="molecule type" value="Genomic_DNA"/>
</dbReference>
<dbReference type="GO" id="GO:0005886">
    <property type="term" value="C:plasma membrane"/>
    <property type="evidence" value="ECO:0007669"/>
    <property type="project" value="UniProtKB-SubCell"/>
</dbReference>
<evidence type="ECO:0000256" key="6">
    <source>
        <dbReference type="ARBA" id="ARBA00023136"/>
    </source>
</evidence>
<organism evidence="8 9">
    <name type="scientific">Kitasatospora gansuensis</name>
    <dbReference type="NCBI Taxonomy" id="258050"/>
    <lineage>
        <taxon>Bacteria</taxon>
        <taxon>Bacillati</taxon>
        <taxon>Actinomycetota</taxon>
        <taxon>Actinomycetes</taxon>
        <taxon>Kitasatosporales</taxon>
        <taxon>Streptomycetaceae</taxon>
        <taxon>Kitasatospora</taxon>
    </lineage>
</organism>